<dbReference type="Proteomes" id="UP000265808">
    <property type="component" value="Unassembled WGS sequence"/>
</dbReference>
<evidence type="ECO:0000313" key="6">
    <source>
        <dbReference type="Proteomes" id="UP000284267"/>
    </source>
</evidence>
<protein>
    <submittedName>
        <fullName evidence="3">2-C-methyl-D-erythritol 4-phosphate cytidylyltransferase</fullName>
    </submittedName>
</protein>
<proteinExistence type="predicted"/>
<dbReference type="EMBL" id="QROE01000004">
    <property type="protein sequence ID" value="RHK94991.1"/>
    <property type="molecule type" value="Genomic_DNA"/>
</dbReference>
<sequence length="244" mass="27666">MNIAVIFAGGVGSRMHSKDRPKQFLEMYNKPIIIHTLEHFENHSMIDAIVVVCIKEWIPYLNKLLYKFRIEKVKSVVPGGTTGQLSIYNGLKSAKQIAKNEKSIVLIHDGVRPLISEKVITDNIRSVIKYGSAITTAKVKETILVVNEETATIDYVPNRSNSRVAKAPQSFWLDDIWGAHEKSLFEGENNCIDSCTMMQKYGFNLHLIDGPGENIKITTPEDFYTMRAILEAKENEQIYGFEEK</sequence>
<dbReference type="AlphaFoldDB" id="A0A454HI68"/>
<dbReference type="SUPFAM" id="SSF53448">
    <property type="entry name" value="Nucleotide-diphospho-sugar transferases"/>
    <property type="match status" value="1"/>
</dbReference>
<dbReference type="GO" id="GO:0005829">
    <property type="term" value="C:cytosol"/>
    <property type="evidence" value="ECO:0007669"/>
    <property type="project" value="TreeGrafter"/>
</dbReference>
<dbReference type="NCBIfam" id="NF001183">
    <property type="entry name" value="PRK00155.1-3"/>
    <property type="match status" value="1"/>
</dbReference>
<accession>A0A454HI68</accession>
<dbReference type="Proteomes" id="UP000284267">
    <property type="component" value="Unassembled WGS sequence"/>
</dbReference>
<comment type="caution">
    <text evidence="3">The sequence shown here is derived from an EMBL/GenBank/DDBJ whole genome shotgun (WGS) entry which is preliminary data.</text>
</comment>
<dbReference type="Pfam" id="PF01128">
    <property type="entry name" value="IspD"/>
    <property type="match status" value="1"/>
</dbReference>
<reference evidence="5 6" key="1">
    <citation type="submission" date="2018-08" db="EMBL/GenBank/DDBJ databases">
        <title>A genome reference for cultivated species of the human gut microbiota.</title>
        <authorList>
            <person name="Zou Y."/>
            <person name="Xue W."/>
            <person name="Luo G."/>
        </authorList>
    </citation>
    <scope>NUCLEOTIDE SEQUENCE [LARGE SCALE GENOMIC DNA]</scope>
    <source>
        <strain evidence="4 6">AF39-4</strain>
        <strain evidence="3 5">AM37-4AC</strain>
    </source>
</reference>
<dbReference type="InterPro" id="IPR029044">
    <property type="entry name" value="Nucleotide-diphossugar_trans"/>
</dbReference>
<dbReference type="RefSeq" id="WP_117997523.1">
    <property type="nucleotide sequence ID" value="NZ_CABJDZ010000004.1"/>
</dbReference>
<dbReference type="PROSITE" id="PS01295">
    <property type="entry name" value="ISPD"/>
    <property type="match status" value="1"/>
</dbReference>
<evidence type="ECO:0000256" key="1">
    <source>
        <dbReference type="ARBA" id="ARBA00022679"/>
    </source>
</evidence>
<dbReference type="GO" id="GO:0008299">
    <property type="term" value="P:isoprenoid biosynthetic process"/>
    <property type="evidence" value="ECO:0007669"/>
    <property type="project" value="InterPro"/>
</dbReference>
<keyword evidence="2 3" id="KW-0548">Nucleotidyltransferase</keyword>
<evidence type="ECO:0000313" key="3">
    <source>
        <dbReference type="EMBL" id="RHC07670.1"/>
    </source>
</evidence>
<dbReference type="CDD" id="cd02516">
    <property type="entry name" value="CDP-ME_synthetase"/>
    <property type="match status" value="1"/>
</dbReference>
<keyword evidence="1 3" id="KW-0808">Transferase</keyword>
<evidence type="ECO:0000313" key="4">
    <source>
        <dbReference type="EMBL" id="RHK94991.1"/>
    </source>
</evidence>
<dbReference type="PANTHER" id="PTHR43015">
    <property type="entry name" value="D-RIBITOL-5-PHOSPHATE CYTIDYLYLTRANSFERASE"/>
    <property type="match status" value="1"/>
</dbReference>
<dbReference type="PANTHER" id="PTHR43015:SF1">
    <property type="entry name" value="D-RIBITOL-5-PHOSPHATE CYTIDYLYLTRANSFERASE"/>
    <property type="match status" value="1"/>
</dbReference>
<name>A0A454HI68_9FIRM</name>
<dbReference type="EMBL" id="QSHL01000004">
    <property type="protein sequence ID" value="RHC07670.1"/>
    <property type="molecule type" value="Genomic_DNA"/>
</dbReference>
<dbReference type="InterPro" id="IPR018294">
    <property type="entry name" value="ISPD_synthase_CS"/>
</dbReference>
<evidence type="ECO:0000313" key="5">
    <source>
        <dbReference type="Proteomes" id="UP000265808"/>
    </source>
</evidence>
<evidence type="ECO:0000256" key="2">
    <source>
        <dbReference type="ARBA" id="ARBA00022695"/>
    </source>
</evidence>
<organism evidence="3 5">
    <name type="scientific">Blautia obeum</name>
    <dbReference type="NCBI Taxonomy" id="40520"/>
    <lineage>
        <taxon>Bacteria</taxon>
        <taxon>Bacillati</taxon>
        <taxon>Bacillota</taxon>
        <taxon>Clostridia</taxon>
        <taxon>Lachnospirales</taxon>
        <taxon>Lachnospiraceae</taxon>
        <taxon>Blautia</taxon>
    </lineage>
</organism>
<gene>
    <name evidence="4" type="ORF">DW040_09585</name>
    <name evidence="3" type="ORF">DW859_08425</name>
</gene>
<dbReference type="Gene3D" id="3.90.550.10">
    <property type="entry name" value="Spore Coat Polysaccharide Biosynthesis Protein SpsA, Chain A"/>
    <property type="match status" value="1"/>
</dbReference>
<dbReference type="InterPro" id="IPR034683">
    <property type="entry name" value="IspD/TarI"/>
</dbReference>
<dbReference type="FunFam" id="3.90.550.10:FF:000003">
    <property type="entry name" value="2-C-methyl-D-erythritol 4-phosphate cytidylyltransferase"/>
    <property type="match status" value="1"/>
</dbReference>
<dbReference type="GO" id="GO:0050518">
    <property type="term" value="F:2-C-methyl-D-erythritol 4-phosphate cytidylyltransferase activity"/>
    <property type="evidence" value="ECO:0007669"/>
    <property type="project" value="UniProtKB-ARBA"/>
</dbReference>